<name>A0A2S9VDN2_9ALTE</name>
<dbReference type="CDD" id="cd00009">
    <property type="entry name" value="AAA"/>
    <property type="match status" value="1"/>
</dbReference>
<dbReference type="FunFam" id="3.40.50.300:FF:001664">
    <property type="entry name" value="MSHA biogenesis protein MshM"/>
    <property type="match status" value="1"/>
</dbReference>
<gene>
    <name evidence="3" type="ORF">C6Y40_05480</name>
</gene>
<dbReference type="AlphaFoldDB" id="A0A2S9VDN2"/>
<dbReference type="InterPro" id="IPR049945">
    <property type="entry name" value="AAA_22"/>
</dbReference>
<feature type="domain" description="AAA+ ATPase" evidence="2">
    <location>
        <begin position="42"/>
        <end position="166"/>
    </location>
</feature>
<dbReference type="Pfam" id="PF13401">
    <property type="entry name" value="AAA_22"/>
    <property type="match status" value="1"/>
</dbReference>
<dbReference type="OrthoDB" id="9780149at2"/>
<keyword evidence="1" id="KW-0812">Transmembrane</keyword>
<dbReference type="GO" id="GO:0016887">
    <property type="term" value="F:ATP hydrolysis activity"/>
    <property type="evidence" value="ECO:0007669"/>
    <property type="project" value="InterPro"/>
</dbReference>
<dbReference type="InterPro" id="IPR052026">
    <property type="entry name" value="ExeA_AAA_ATPase_DNA-bind"/>
</dbReference>
<dbReference type="PANTHER" id="PTHR35894:SF7">
    <property type="entry name" value="GENERAL SECRETION PATHWAY PROTEIN A-RELATED"/>
    <property type="match status" value="1"/>
</dbReference>
<dbReference type="InterPro" id="IPR003593">
    <property type="entry name" value="AAA+_ATPase"/>
</dbReference>
<protein>
    <submittedName>
        <fullName evidence="3">AAA family ATPase</fullName>
    </submittedName>
</protein>
<reference evidence="4" key="1">
    <citation type="journal article" date="2020" name="Int. J. Syst. Evol. Microbiol.">
        <title>Alteromonas alba sp. nov., a marine bacterium isolated from the seawater of the West Pacific Ocean.</title>
        <authorList>
            <person name="Sun C."/>
            <person name="Wu Y.-H."/>
            <person name="Xamxidin M."/>
            <person name="Cheng H."/>
            <person name="Xu X.-W."/>
        </authorList>
    </citation>
    <scope>NUCLEOTIDE SEQUENCE [LARGE SCALE GENOMIC DNA]</scope>
    <source>
        <strain evidence="4">190</strain>
    </source>
</reference>
<dbReference type="PANTHER" id="PTHR35894">
    <property type="entry name" value="GENERAL SECRETION PATHWAY PROTEIN A-RELATED"/>
    <property type="match status" value="1"/>
</dbReference>
<keyword evidence="1" id="KW-1133">Transmembrane helix</keyword>
<accession>A0A2S9VDN2</accession>
<evidence type="ECO:0000313" key="4">
    <source>
        <dbReference type="Proteomes" id="UP000238949"/>
    </source>
</evidence>
<sequence>MYLYHFGIRELPFTLTPNTSYFFGLPSHNEAMQVLLTALKTGEGFIKVTGEVGTGKTLICRKLLNELPDYFVAAYVPNPMLSPTELRRAVANELGVELGSDCDQQAFTQKIQERLIAIHQQQKSAVLIIDEAQALPTESIEALRLMTNLETESRKLLQVVLFGQPELDEKLALPELRQLRQRITFSYSLALMDPDQVYQYVRHRVNVAGYHGTDLFNRQCCELLYRASAGTPRVVNVLAHKALMLAYGEGKSAVEPEHIAAASADTEAAQTVSSKWWFNPQSKWLLLATTVVVIAMIAGIWNMRATL</sequence>
<comment type="caution">
    <text evidence="3">The sequence shown here is derived from an EMBL/GenBank/DDBJ whole genome shotgun (WGS) entry which is preliminary data.</text>
</comment>
<keyword evidence="1" id="KW-0472">Membrane</keyword>
<proteinExistence type="predicted"/>
<dbReference type="SMART" id="SM00382">
    <property type="entry name" value="AAA"/>
    <property type="match status" value="1"/>
</dbReference>
<dbReference type="RefSeq" id="WP_105933711.1">
    <property type="nucleotide sequence ID" value="NZ_PVNP01000047.1"/>
</dbReference>
<evidence type="ECO:0000259" key="2">
    <source>
        <dbReference type="SMART" id="SM00382"/>
    </source>
</evidence>
<dbReference type="InterPro" id="IPR027417">
    <property type="entry name" value="P-loop_NTPase"/>
</dbReference>
<dbReference type="Proteomes" id="UP000238949">
    <property type="component" value="Unassembled WGS sequence"/>
</dbReference>
<dbReference type="Gene3D" id="3.40.50.300">
    <property type="entry name" value="P-loop containing nucleotide triphosphate hydrolases"/>
    <property type="match status" value="1"/>
</dbReference>
<feature type="transmembrane region" description="Helical" evidence="1">
    <location>
        <begin position="284"/>
        <end position="303"/>
    </location>
</feature>
<evidence type="ECO:0000313" key="3">
    <source>
        <dbReference type="EMBL" id="PRO74560.1"/>
    </source>
</evidence>
<keyword evidence="4" id="KW-1185">Reference proteome</keyword>
<dbReference type="SUPFAM" id="SSF52540">
    <property type="entry name" value="P-loop containing nucleoside triphosphate hydrolases"/>
    <property type="match status" value="1"/>
</dbReference>
<evidence type="ECO:0000256" key="1">
    <source>
        <dbReference type="SAM" id="Phobius"/>
    </source>
</evidence>
<dbReference type="EMBL" id="PVNP01000047">
    <property type="protein sequence ID" value="PRO74560.1"/>
    <property type="molecule type" value="Genomic_DNA"/>
</dbReference>
<organism evidence="3 4">
    <name type="scientific">Alteromonas alba</name>
    <dbReference type="NCBI Taxonomy" id="2079529"/>
    <lineage>
        <taxon>Bacteria</taxon>
        <taxon>Pseudomonadati</taxon>
        <taxon>Pseudomonadota</taxon>
        <taxon>Gammaproteobacteria</taxon>
        <taxon>Alteromonadales</taxon>
        <taxon>Alteromonadaceae</taxon>
        <taxon>Alteromonas/Salinimonas group</taxon>
        <taxon>Alteromonas</taxon>
    </lineage>
</organism>